<dbReference type="EMBL" id="JADGKB010000002">
    <property type="protein sequence ID" value="KAJ3262277.1"/>
    <property type="molecule type" value="Genomic_DNA"/>
</dbReference>
<reference evidence="11" key="1">
    <citation type="submission" date="2020-05" db="EMBL/GenBank/DDBJ databases">
        <title>Phylogenomic resolution of chytrid fungi.</title>
        <authorList>
            <person name="Stajich J.E."/>
            <person name="Amses K."/>
            <person name="Simmons R."/>
            <person name="Seto K."/>
            <person name="Myers J."/>
            <person name="Bonds A."/>
            <person name="Quandt C.A."/>
            <person name="Barry K."/>
            <person name="Liu P."/>
            <person name="Grigoriev I."/>
            <person name="Longcore J.E."/>
            <person name="James T.Y."/>
        </authorList>
    </citation>
    <scope>NUCLEOTIDE SEQUENCE</scope>
    <source>
        <strain evidence="11">PLAUS21</strain>
    </source>
</reference>
<dbReference type="InterPro" id="IPR023395">
    <property type="entry name" value="MCP_dom_sf"/>
</dbReference>
<evidence type="ECO:0000256" key="8">
    <source>
        <dbReference type="ARBA" id="ARBA00023136"/>
    </source>
</evidence>
<evidence type="ECO:0000256" key="2">
    <source>
        <dbReference type="ARBA" id="ARBA00006375"/>
    </source>
</evidence>
<comment type="subcellular location">
    <subcellularLocation>
        <location evidence="1">Mitochondrion membrane</location>
        <topology evidence="1">Multi-pass membrane protein</topology>
    </subcellularLocation>
</comment>
<comment type="similarity">
    <text evidence="2 10">Belongs to the mitochondrial carrier (TC 2.A.29) family.</text>
</comment>
<comment type="caution">
    <text evidence="11">The sequence shown here is derived from an EMBL/GenBank/DDBJ whole genome shotgun (WGS) entry which is preliminary data.</text>
</comment>
<dbReference type="Gene3D" id="1.50.40.10">
    <property type="entry name" value="Mitochondrial carrier domain"/>
    <property type="match status" value="1"/>
</dbReference>
<evidence type="ECO:0000256" key="7">
    <source>
        <dbReference type="ARBA" id="ARBA00023128"/>
    </source>
</evidence>
<keyword evidence="8 9" id="KW-0472">Membrane</keyword>
<dbReference type="InterPro" id="IPR018108">
    <property type="entry name" value="MCP_transmembrane"/>
</dbReference>
<dbReference type="PANTHER" id="PTHR45624">
    <property type="entry name" value="MITOCHONDRIAL BASIC AMINO ACIDS TRANSPORTER-RELATED"/>
    <property type="match status" value="1"/>
</dbReference>
<dbReference type="Pfam" id="PF00153">
    <property type="entry name" value="Mito_carr"/>
    <property type="match status" value="1"/>
</dbReference>
<dbReference type="SUPFAM" id="SSF103506">
    <property type="entry name" value="Mitochondrial carrier"/>
    <property type="match status" value="1"/>
</dbReference>
<evidence type="ECO:0000256" key="9">
    <source>
        <dbReference type="PROSITE-ProRule" id="PRU00282"/>
    </source>
</evidence>
<evidence type="ECO:0000313" key="12">
    <source>
        <dbReference type="Proteomes" id="UP001210925"/>
    </source>
</evidence>
<name>A0AAD5UMU6_9FUNG</name>
<keyword evidence="3 10" id="KW-0813">Transport</keyword>
<dbReference type="PANTHER" id="PTHR45624:SF10">
    <property type="entry name" value="SLC (SOLUTE CARRIER) HOMOLOG"/>
    <property type="match status" value="1"/>
</dbReference>
<evidence type="ECO:0000256" key="3">
    <source>
        <dbReference type="ARBA" id="ARBA00022448"/>
    </source>
</evidence>
<feature type="repeat" description="Solcar" evidence="9">
    <location>
        <begin position="28"/>
        <end position="116"/>
    </location>
</feature>
<keyword evidence="5" id="KW-0677">Repeat</keyword>
<keyword evidence="4 9" id="KW-0812">Transmembrane</keyword>
<keyword evidence="12" id="KW-1185">Reference proteome</keyword>
<keyword evidence="7" id="KW-0496">Mitochondrion</keyword>
<evidence type="ECO:0000256" key="4">
    <source>
        <dbReference type="ARBA" id="ARBA00022692"/>
    </source>
</evidence>
<organism evidence="11 12">
    <name type="scientific">Boothiomyces macroporosus</name>
    <dbReference type="NCBI Taxonomy" id="261099"/>
    <lineage>
        <taxon>Eukaryota</taxon>
        <taxon>Fungi</taxon>
        <taxon>Fungi incertae sedis</taxon>
        <taxon>Chytridiomycota</taxon>
        <taxon>Chytridiomycota incertae sedis</taxon>
        <taxon>Chytridiomycetes</taxon>
        <taxon>Rhizophydiales</taxon>
        <taxon>Terramycetaceae</taxon>
        <taxon>Boothiomyces</taxon>
    </lineage>
</organism>
<evidence type="ECO:0000256" key="10">
    <source>
        <dbReference type="RuleBase" id="RU000488"/>
    </source>
</evidence>
<evidence type="ECO:0000256" key="1">
    <source>
        <dbReference type="ARBA" id="ARBA00004225"/>
    </source>
</evidence>
<dbReference type="InterPro" id="IPR050567">
    <property type="entry name" value="Mitochondrial_Carrier"/>
</dbReference>
<evidence type="ECO:0000256" key="6">
    <source>
        <dbReference type="ARBA" id="ARBA00022989"/>
    </source>
</evidence>
<dbReference type="Proteomes" id="UP001210925">
    <property type="component" value="Unassembled WGS sequence"/>
</dbReference>
<dbReference type="GO" id="GO:0031966">
    <property type="term" value="C:mitochondrial membrane"/>
    <property type="evidence" value="ECO:0007669"/>
    <property type="project" value="UniProtKB-SubCell"/>
</dbReference>
<gene>
    <name evidence="11" type="ORF">HK103_002690</name>
</gene>
<accession>A0AAD5UMU6</accession>
<sequence length="125" mass="13853">MRETPSYGAYFASYELMCRMIPDVDPNEPSPGLLLAGGFAGIIGWLSTYPIDVVKTRLQSIEEERKPKYKNMINGLRVIAREEGVRVLFSGLGATAIRAFPTNAATFYVVVTVRNMLNQAFGESE</sequence>
<dbReference type="PROSITE" id="PS50920">
    <property type="entry name" value="SOLCAR"/>
    <property type="match status" value="1"/>
</dbReference>
<keyword evidence="6" id="KW-1133">Transmembrane helix</keyword>
<protein>
    <submittedName>
        <fullName evidence="11">Uncharacterized protein</fullName>
    </submittedName>
</protein>
<proteinExistence type="inferred from homology"/>
<dbReference type="GO" id="GO:0022857">
    <property type="term" value="F:transmembrane transporter activity"/>
    <property type="evidence" value="ECO:0007669"/>
    <property type="project" value="TreeGrafter"/>
</dbReference>
<evidence type="ECO:0000313" key="11">
    <source>
        <dbReference type="EMBL" id="KAJ3262277.1"/>
    </source>
</evidence>
<dbReference type="AlphaFoldDB" id="A0AAD5UMU6"/>
<evidence type="ECO:0000256" key="5">
    <source>
        <dbReference type="ARBA" id="ARBA00022737"/>
    </source>
</evidence>